<dbReference type="PROSITE" id="PS00107">
    <property type="entry name" value="PROTEIN_KINASE_ATP"/>
    <property type="match status" value="1"/>
</dbReference>
<evidence type="ECO:0000256" key="3">
    <source>
        <dbReference type="ARBA" id="ARBA00022777"/>
    </source>
</evidence>
<gene>
    <name evidence="7" type="ORF">HHO47_09370</name>
</gene>
<dbReference type="AlphaFoldDB" id="A0A7Y0DSX2"/>
<dbReference type="GO" id="GO:0005524">
    <property type="term" value="F:ATP binding"/>
    <property type="evidence" value="ECO:0007669"/>
    <property type="project" value="UniProtKB-UniRule"/>
</dbReference>
<dbReference type="Proteomes" id="UP000570493">
    <property type="component" value="Unassembled WGS sequence"/>
</dbReference>
<proteinExistence type="predicted"/>
<dbReference type="PROSITE" id="PS00108">
    <property type="entry name" value="PROTEIN_KINASE_ST"/>
    <property type="match status" value="1"/>
</dbReference>
<dbReference type="InterPro" id="IPR011009">
    <property type="entry name" value="Kinase-like_dom_sf"/>
</dbReference>
<dbReference type="Gene3D" id="1.25.40.10">
    <property type="entry name" value="Tetratricopeptide repeat domain"/>
    <property type="match status" value="1"/>
</dbReference>
<dbReference type="InterPro" id="IPR017441">
    <property type="entry name" value="Protein_kinase_ATP_BS"/>
</dbReference>
<accession>A0A7Y0DSX2</accession>
<evidence type="ECO:0000256" key="1">
    <source>
        <dbReference type="ARBA" id="ARBA00022679"/>
    </source>
</evidence>
<evidence type="ECO:0000256" key="4">
    <source>
        <dbReference type="ARBA" id="ARBA00022840"/>
    </source>
</evidence>
<keyword evidence="2 5" id="KW-0547">Nucleotide-binding</keyword>
<dbReference type="SMART" id="SM00220">
    <property type="entry name" value="S_TKc"/>
    <property type="match status" value="1"/>
</dbReference>
<name>A0A7Y0DSX2_9GAMM</name>
<keyword evidence="7" id="KW-0723">Serine/threonine-protein kinase</keyword>
<dbReference type="PANTHER" id="PTHR43289:SF34">
    <property type="entry name" value="SERINE_THREONINE-PROTEIN KINASE YBDM-RELATED"/>
    <property type="match status" value="1"/>
</dbReference>
<sequence>MNQFKDALSCFEHLLTHHANDLTSGLLQLQLSDEQLIIEVKQLINAHKSNDQSSLFNDLLHDQLNLLTDDHLLLQLQGSEISHFRLEQLIGYGGMGAVYLATRNDGQLNQKVAIKLFYPSIVQLHGQKHVLQEAQYLAKLSHPNIASVLDVGKCSVGTYIIMQYIDGDTLINYSKTLSQKVRLEVFQKVCDAVEYAHQNRVIHADLKPSNILVDNNGEPKLVDFGVARSSSMNHEIPLHNAYIKALSHEFASPEQLAGKSLTTQADIYSLGRILEKLLIQPISTELQEIINKSLAQLPQQRFASADTLKQNIATYLAHRPLLWFKHSKTYILGKFIRRSPLTAALITSTIALLSVACISLFLYQDEQKQAAKQQYELLNFYQDLLISSTPLAPQGAKLSVSALLLAGVEQVKQSQLSPKNQQSVLLTVAQSLYLHGNFTAALDILALCDSSIDMQIFKIKSLIKLNQQQKTRILWQKLSQQNPQNSNIKLLGWLTKDSYLAGDIQQIKIAFQNSDASELKLELLIHIFTHRDNHPILSRQLILENENTTATSASKKAWQSLMKSSRLIEDNQIDQAIKLLDSTLKNAANNYHPLHCELAKLNHFAANLYAQAGAQLAQEQALNKAMFIYQQLLPNFEHELSTVLYEQYQYYLKERDYLQANNFLNKQLLHCSTSDQKCMKAHYESTMLGLSLRKYSQTLKNAELWLANGTQQSSQYYDITLAKYTAQYEQNTLNKTALFDIDLTQLSKQQQVQWLELVIKTNMFNTLTSQQMQQLIVYAKSNSPLAFELIATINKLNNNPHTQWLAQLEKQNHISHSTKNQFSPARDINAISGTKRVSSITTPKHASQLKIGSEFTIEWDSKRLIGNTISVLVNHTVNYKVNSFDDFNNLKKIDWHPAATNLKNTGIAQIDPYHFMANGTNRFKLMLISDLGYWSLSDGLFSIASGKTVDNGLEHFLLKDKLVTTIITPKALDIYPVGQQKTITWNANKLYGQTVAMYVLHDDSRGIGDKQQVDLNIVNNRRWYQFAEELPNTGEFKLDPALFNGRGNNYKILIVSDLGYWSVSDKRFSVVNPL</sequence>
<protein>
    <submittedName>
        <fullName evidence="7">Serine/threonine protein kinase</fullName>
    </submittedName>
</protein>
<evidence type="ECO:0000256" key="5">
    <source>
        <dbReference type="PROSITE-ProRule" id="PRU10141"/>
    </source>
</evidence>
<dbReference type="RefSeq" id="WP_169020060.1">
    <property type="nucleotide sequence ID" value="NZ_JABBMT010000011.1"/>
</dbReference>
<feature type="domain" description="Protein kinase" evidence="6">
    <location>
        <begin position="84"/>
        <end position="362"/>
    </location>
</feature>
<dbReference type="Pfam" id="PF00069">
    <property type="entry name" value="Pkinase"/>
    <property type="match status" value="1"/>
</dbReference>
<dbReference type="InterPro" id="IPR011990">
    <property type="entry name" value="TPR-like_helical_dom_sf"/>
</dbReference>
<dbReference type="EMBL" id="JABBMT010000011">
    <property type="protein sequence ID" value="NMM41023.1"/>
    <property type="molecule type" value="Genomic_DNA"/>
</dbReference>
<keyword evidence="1" id="KW-0808">Transferase</keyword>
<dbReference type="Gene3D" id="1.10.510.10">
    <property type="entry name" value="Transferase(Phosphotransferase) domain 1"/>
    <property type="match status" value="1"/>
</dbReference>
<feature type="binding site" evidence="5">
    <location>
        <position position="115"/>
    </location>
    <ligand>
        <name>ATP</name>
        <dbReference type="ChEBI" id="CHEBI:30616"/>
    </ligand>
</feature>
<evidence type="ECO:0000259" key="6">
    <source>
        <dbReference type="PROSITE" id="PS50011"/>
    </source>
</evidence>
<dbReference type="InterPro" id="IPR000719">
    <property type="entry name" value="Prot_kinase_dom"/>
</dbReference>
<evidence type="ECO:0000313" key="7">
    <source>
        <dbReference type="EMBL" id="NMM41023.1"/>
    </source>
</evidence>
<keyword evidence="4 5" id="KW-0067">ATP-binding</keyword>
<dbReference type="PANTHER" id="PTHR43289">
    <property type="entry name" value="MITOGEN-ACTIVATED PROTEIN KINASE KINASE KINASE 20-RELATED"/>
    <property type="match status" value="1"/>
</dbReference>
<dbReference type="SUPFAM" id="SSF56112">
    <property type="entry name" value="Protein kinase-like (PK-like)"/>
    <property type="match status" value="1"/>
</dbReference>
<organism evidence="7 8">
    <name type="scientific">Pseudoalteromonas arctica</name>
    <dbReference type="NCBI Taxonomy" id="394751"/>
    <lineage>
        <taxon>Bacteria</taxon>
        <taxon>Pseudomonadati</taxon>
        <taxon>Pseudomonadota</taxon>
        <taxon>Gammaproteobacteria</taxon>
        <taxon>Alteromonadales</taxon>
        <taxon>Pseudoalteromonadaceae</taxon>
        <taxon>Pseudoalteromonas</taxon>
    </lineage>
</organism>
<dbReference type="PROSITE" id="PS50011">
    <property type="entry name" value="PROTEIN_KINASE_DOM"/>
    <property type="match status" value="1"/>
</dbReference>
<dbReference type="InterPro" id="IPR008271">
    <property type="entry name" value="Ser/Thr_kinase_AS"/>
</dbReference>
<reference evidence="7" key="1">
    <citation type="submission" date="2020-04" db="EMBL/GenBank/DDBJ databases">
        <title>Genome Sequencing for Pseudoaltermonas arctica.</title>
        <authorList>
            <person name="Elkins N.S."/>
        </authorList>
    </citation>
    <scope>NUCLEOTIDE SEQUENCE [LARGE SCALE GENOMIC DNA]</scope>
    <source>
        <strain evidence="7">NEC-BIFX-2020_0012</strain>
    </source>
</reference>
<evidence type="ECO:0000313" key="8">
    <source>
        <dbReference type="Proteomes" id="UP000570493"/>
    </source>
</evidence>
<keyword evidence="8" id="KW-1185">Reference proteome</keyword>
<dbReference type="CDD" id="cd14014">
    <property type="entry name" value="STKc_PknB_like"/>
    <property type="match status" value="1"/>
</dbReference>
<keyword evidence="3 7" id="KW-0418">Kinase</keyword>
<comment type="caution">
    <text evidence="7">The sequence shown here is derived from an EMBL/GenBank/DDBJ whole genome shotgun (WGS) entry which is preliminary data.</text>
</comment>
<evidence type="ECO:0000256" key="2">
    <source>
        <dbReference type="ARBA" id="ARBA00022741"/>
    </source>
</evidence>
<dbReference type="GO" id="GO:0004674">
    <property type="term" value="F:protein serine/threonine kinase activity"/>
    <property type="evidence" value="ECO:0007669"/>
    <property type="project" value="UniProtKB-KW"/>
</dbReference>